<reference evidence="1 2" key="1">
    <citation type="journal article" date="2016" name="Mol. Biol. Evol.">
        <title>Comparative Genomics of Early-Diverging Mushroom-Forming Fungi Provides Insights into the Origins of Lignocellulose Decay Capabilities.</title>
        <authorList>
            <person name="Nagy L.G."/>
            <person name="Riley R."/>
            <person name="Tritt A."/>
            <person name="Adam C."/>
            <person name="Daum C."/>
            <person name="Floudas D."/>
            <person name="Sun H."/>
            <person name="Yadav J.S."/>
            <person name="Pangilinan J."/>
            <person name="Larsson K.H."/>
            <person name="Matsuura K."/>
            <person name="Barry K."/>
            <person name="Labutti K."/>
            <person name="Kuo R."/>
            <person name="Ohm R.A."/>
            <person name="Bhattacharya S.S."/>
            <person name="Shirouzu T."/>
            <person name="Yoshinaga Y."/>
            <person name="Martin F.M."/>
            <person name="Grigoriev I.V."/>
            <person name="Hibbett D.S."/>
        </authorList>
    </citation>
    <scope>NUCLEOTIDE SEQUENCE [LARGE SCALE GENOMIC DNA]</scope>
    <source>
        <strain evidence="1 2">CBS 109695</strain>
    </source>
</reference>
<dbReference type="Proteomes" id="UP000076532">
    <property type="component" value="Unassembled WGS sequence"/>
</dbReference>
<organism evidence="1 2">
    <name type="scientific">Athelia psychrophila</name>
    <dbReference type="NCBI Taxonomy" id="1759441"/>
    <lineage>
        <taxon>Eukaryota</taxon>
        <taxon>Fungi</taxon>
        <taxon>Dikarya</taxon>
        <taxon>Basidiomycota</taxon>
        <taxon>Agaricomycotina</taxon>
        <taxon>Agaricomycetes</taxon>
        <taxon>Agaricomycetidae</taxon>
        <taxon>Atheliales</taxon>
        <taxon>Atheliaceae</taxon>
        <taxon>Athelia</taxon>
    </lineage>
</organism>
<evidence type="ECO:0000313" key="2">
    <source>
        <dbReference type="Proteomes" id="UP000076532"/>
    </source>
</evidence>
<keyword evidence="2" id="KW-1185">Reference proteome</keyword>
<proteinExistence type="predicted"/>
<accession>A0A167T4T1</accession>
<dbReference type="AlphaFoldDB" id="A0A167T4T1"/>
<name>A0A167T4T1_9AGAM</name>
<protein>
    <submittedName>
        <fullName evidence="1">Uncharacterized protein</fullName>
    </submittedName>
</protein>
<evidence type="ECO:0000313" key="1">
    <source>
        <dbReference type="EMBL" id="KZP02564.1"/>
    </source>
</evidence>
<feature type="non-terminal residue" evidence="1">
    <location>
        <position position="59"/>
    </location>
</feature>
<feature type="non-terminal residue" evidence="1">
    <location>
        <position position="1"/>
    </location>
</feature>
<sequence>RRSRREMEELRPDANAAAAAYPIETSDVPFNQLRKRSHATHRARWHPTQRLCCNLRPLL</sequence>
<gene>
    <name evidence="1" type="ORF">FIBSPDRAFT_880220</name>
</gene>
<dbReference type="EMBL" id="KV418459">
    <property type="protein sequence ID" value="KZP02564.1"/>
    <property type="molecule type" value="Genomic_DNA"/>
</dbReference>